<evidence type="ECO:0000313" key="2">
    <source>
        <dbReference type="EMBL" id="MCZ8533337.1"/>
    </source>
</evidence>
<accession>A0A9X3L8Z8</accession>
<protein>
    <submittedName>
        <fullName evidence="2">DUF2220 domain-containing protein</fullName>
    </submittedName>
</protein>
<dbReference type="EMBL" id="JAMKBI010000005">
    <property type="protein sequence ID" value="MCZ8533337.1"/>
    <property type="molecule type" value="Genomic_DNA"/>
</dbReference>
<sequence>MDELKQFLVRYKFSKITILQLAEQCPQLGYEQFAELIIHLEQQKILTAIKSSHTNGKQPSLANAYKINKTVVLQNVREQVKQLKKIFHPAISVEYYLTKTSDELEGDLTALQQLNQYLLKNDLPKTKAMAQERSYEIFNNEKFISEYGGKKLLEKVKTWDLLEIWPIADPVSFAVNPLNLGNDLHKFLIIENKATFYSLLPALKDSTFTALIYGQGNAITGTIQVLHEQLPVNYEHVQFYYFGDIDAEGISIWYSLKQKVNVKLALPFYLACLQKSAAKGKEYQRRNEEAFQVFLDYFDVMQQKQIREILKKGFYYPQEILNVEELQSVWRNARWT</sequence>
<proteinExistence type="predicted"/>
<feature type="domain" description="Wadjet protein JetD C-terminal" evidence="1">
    <location>
        <begin position="184"/>
        <end position="261"/>
    </location>
</feature>
<dbReference type="GO" id="GO:0003677">
    <property type="term" value="F:DNA binding"/>
    <property type="evidence" value="ECO:0007669"/>
    <property type="project" value="InterPro"/>
</dbReference>
<evidence type="ECO:0000259" key="1">
    <source>
        <dbReference type="Pfam" id="PF09983"/>
    </source>
</evidence>
<dbReference type="GO" id="GO:0005694">
    <property type="term" value="C:chromosome"/>
    <property type="evidence" value="ECO:0007669"/>
    <property type="project" value="InterPro"/>
</dbReference>
<gene>
    <name evidence="2" type="ORF">M9R61_08310</name>
</gene>
<comment type="caution">
    <text evidence="2">The sequence shown here is derived from an EMBL/GenBank/DDBJ whole genome shotgun (WGS) entry which is preliminary data.</text>
</comment>
<dbReference type="Pfam" id="PF09983">
    <property type="entry name" value="JetD_C"/>
    <property type="match status" value="1"/>
</dbReference>
<dbReference type="RefSeq" id="WP_269921737.1">
    <property type="nucleotide sequence ID" value="NZ_JAMKBI010000005.1"/>
</dbReference>
<dbReference type="SUPFAM" id="SSF56726">
    <property type="entry name" value="DNA topoisomerase IV, alpha subunit"/>
    <property type="match status" value="1"/>
</dbReference>
<dbReference type="Proteomes" id="UP001152172">
    <property type="component" value="Unassembled WGS sequence"/>
</dbReference>
<dbReference type="InterPro" id="IPR024534">
    <property type="entry name" value="JetD_C"/>
</dbReference>
<keyword evidence="3" id="KW-1185">Reference proteome</keyword>
<name>A0A9X3L8Z8_9BACI</name>
<reference evidence="2" key="1">
    <citation type="submission" date="2022-05" db="EMBL/GenBank/DDBJ databases">
        <authorList>
            <person name="Colautti A."/>
            <person name="Iacumin L."/>
        </authorList>
    </citation>
    <scope>NUCLEOTIDE SEQUENCE</scope>
    <source>
        <strain evidence="2">DSM 30747</strain>
    </source>
</reference>
<dbReference type="AlphaFoldDB" id="A0A9X3L8Z8"/>
<dbReference type="InterPro" id="IPR036078">
    <property type="entry name" value="Spo11/TopoVI_A_sf"/>
</dbReference>
<evidence type="ECO:0000313" key="3">
    <source>
        <dbReference type="Proteomes" id="UP001152172"/>
    </source>
</evidence>
<organism evidence="2 3">
    <name type="scientific">Psychrobacillus psychrodurans</name>
    <dbReference type="NCBI Taxonomy" id="126157"/>
    <lineage>
        <taxon>Bacteria</taxon>
        <taxon>Bacillati</taxon>
        <taxon>Bacillota</taxon>
        <taxon>Bacilli</taxon>
        <taxon>Bacillales</taxon>
        <taxon>Bacillaceae</taxon>
        <taxon>Psychrobacillus</taxon>
    </lineage>
</organism>